<dbReference type="GO" id="GO:0004386">
    <property type="term" value="F:helicase activity"/>
    <property type="evidence" value="ECO:0007669"/>
    <property type="project" value="UniProtKB-KW"/>
</dbReference>
<dbReference type="InterPro" id="IPR014001">
    <property type="entry name" value="Helicase_ATP-bd"/>
</dbReference>
<dbReference type="Gene3D" id="3.40.50.10810">
    <property type="entry name" value="Tandem AAA-ATPase domain"/>
    <property type="match status" value="1"/>
</dbReference>
<dbReference type="Pfam" id="PF00271">
    <property type="entry name" value="Helicase_C"/>
    <property type="match status" value="1"/>
</dbReference>
<feature type="region of interest" description="Disordered" evidence="10">
    <location>
        <begin position="494"/>
        <end position="580"/>
    </location>
</feature>
<dbReference type="InterPro" id="IPR050628">
    <property type="entry name" value="SNF2_RAD54_helicase_TF"/>
</dbReference>
<evidence type="ECO:0000313" key="14">
    <source>
        <dbReference type="EMBL" id="ESZ97694.1"/>
    </source>
</evidence>
<feature type="compositionally biased region" description="Basic and acidic residues" evidence="10">
    <location>
        <begin position="520"/>
        <end position="539"/>
    </location>
</feature>
<dbReference type="STRING" id="1432307.W9CSX5"/>
<dbReference type="InterPro" id="IPR013083">
    <property type="entry name" value="Znf_RING/FYVE/PHD"/>
</dbReference>
<feature type="compositionally biased region" description="Basic and acidic residues" evidence="10">
    <location>
        <begin position="428"/>
        <end position="441"/>
    </location>
</feature>
<feature type="compositionally biased region" description="Polar residues" evidence="10">
    <location>
        <begin position="212"/>
        <end position="230"/>
    </location>
</feature>
<feature type="region of interest" description="Disordered" evidence="10">
    <location>
        <begin position="407"/>
        <end position="480"/>
    </location>
</feature>
<feature type="compositionally biased region" description="Polar residues" evidence="10">
    <location>
        <begin position="188"/>
        <end position="197"/>
    </location>
</feature>
<keyword evidence="7" id="KW-0862">Zinc</keyword>
<dbReference type="SUPFAM" id="SSF52540">
    <property type="entry name" value="P-loop containing nucleoside triphosphate hydrolases"/>
    <property type="match status" value="2"/>
</dbReference>
<dbReference type="CDD" id="cd16449">
    <property type="entry name" value="RING-HC"/>
    <property type="match status" value="1"/>
</dbReference>
<evidence type="ECO:0000256" key="10">
    <source>
        <dbReference type="SAM" id="MobiDB-lite"/>
    </source>
</evidence>
<feature type="compositionally biased region" description="Basic residues" evidence="10">
    <location>
        <begin position="508"/>
        <end position="517"/>
    </location>
</feature>
<name>W9CSX5_SCLBF</name>
<proteinExistence type="inferred from homology"/>
<feature type="region of interest" description="Disordered" evidence="10">
    <location>
        <begin position="1167"/>
        <end position="1212"/>
    </location>
</feature>
<dbReference type="PROSITE" id="PS50089">
    <property type="entry name" value="ZF_RING_2"/>
    <property type="match status" value="1"/>
</dbReference>
<evidence type="ECO:0000256" key="9">
    <source>
        <dbReference type="PROSITE-ProRule" id="PRU00175"/>
    </source>
</evidence>
<protein>
    <submittedName>
        <fullName evidence="14">Uncharacterized protein</fullName>
    </submittedName>
</protein>
<dbReference type="CDD" id="cd18793">
    <property type="entry name" value="SF2_C_SNF"/>
    <property type="match status" value="1"/>
</dbReference>
<dbReference type="SMART" id="SM00184">
    <property type="entry name" value="RING"/>
    <property type="match status" value="1"/>
</dbReference>
<keyword evidence="15" id="KW-1185">Reference proteome</keyword>
<keyword evidence="2" id="KW-0479">Metal-binding</keyword>
<dbReference type="SMART" id="SM00487">
    <property type="entry name" value="DEXDc"/>
    <property type="match status" value="1"/>
</dbReference>
<evidence type="ECO:0000256" key="8">
    <source>
        <dbReference type="ARBA" id="ARBA00022840"/>
    </source>
</evidence>
<keyword evidence="4 9" id="KW-0863">Zinc-finger</keyword>
<feature type="domain" description="RING-type" evidence="11">
    <location>
        <begin position="1106"/>
        <end position="1154"/>
    </location>
</feature>
<dbReference type="InterPro" id="IPR049730">
    <property type="entry name" value="SNF2/RAD54-like_C"/>
</dbReference>
<comment type="caution">
    <text evidence="14">The sequence shown here is derived from an EMBL/GenBank/DDBJ whole genome shotgun (WGS) entry which is preliminary data.</text>
</comment>
<evidence type="ECO:0000256" key="3">
    <source>
        <dbReference type="ARBA" id="ARBA00022741"/>
    </source>
</evidence>
<dbReference type="GO" id="GO:0008270">
    <property type="term" value="F:zinc ion binding"/>
    <property type="evidence" value="ECO:0007669"/>
    <property type="project" value="UniProtKB-KW"/>
</dbReference>
<evidence type="ECO:0000256" key="4">
    <source>
        <dbReference type="ARBA" id="ARBA00022771"/>
    </source>
</evidence>
<comment type="similarity">
    <text evidence="1">Belongs to the SNF2/RAD54 helicase family.</text>
</comment>
<dbReference type="InterPro" id="IPR000330">
    <property type="entry name" value="SNF2_N"/>
</dbReference>
<keyword evidence="6" id="KW-0347">Helicase</keyword>
<dbReference type="Gene3D" id="3.40.50.300">
    <property type="entry name" value="P-loop containing nucleotide triphosphate hydrolases"/>
    <property type="match status" value="1"/>
</dbReference>
<evidence type="ECO:0000259" key="13">
    <source>
        <dbReference type="PROSITE" id="PS51194"/>
    </source>
</evidence>
<feature type="compositionally biased region" description="Polar residues" evidence="10">
    <location>
        <begin position="30"/>
        <end position="55"/>
    </location>
</feature>
<feature type="compositionally biased region" description="Polar residues" evidence="10">
    <location>
        <begin position="281"/>
        <end position="299"/>
    </location>
</feature>
<feature type="compositionally biased region" description="Basic and acidic residues" evidence="10">
    <location>
        <begin position="173"/>
        <end position="187"/>
    </location>
</feature>
<feature type="region of interest" description="Disordered" evidence="10">
    <location>
        <begin position="1"/>
        <end position="236"/>
    </location>
</feature>
<sequence length="1451" mass="162939">MSSDEEETCEGYMGTGSIDEFLDNGERQNSDTQDPYTPNQVRRPVNYNTPAQPQRQMPAHLTTIPTRASDARQEPPQVPPSRTPPTSVVRQEPSSSEVIDSPDQENVPPAHQEEKSSSISNNSQKDSPSPRVKSEIDDGSSTNSQHPDETGAAVMPSIESPEVKDEEETQPALDHDRNQVISDDMHDASSQISNLAPPQQAGRQLLSIFGSPRNSNVRSAGTSSNIQTPRASRREVQPEIIAVESDSDSDCVILDVRPARPGEKRILTMKDQHSVIKQELSPGSPNNLNTLGVDNTSSDRGMASDYDRESSPTEEEMLAAQATIIPPATRQTHFQKPDSPRPVKDNKKRRRESVTHSEEHAKIYTAMQVDEDDDIWMHARGDNEDDSQEEYENLLLLRDALNKDAQRKGSLSLEERGELSKVNSTIARMDRLKTAKARGDADDTDEDNEDSLFVPETHRQSPSFVDNGEGPSSRQGNVYENVDDDAGLASMLQEEFDRDVNDGPSDKRKSKKTRRAPAKNAREFHTREAEKRIEKERAKAQKKKATGGSKDGKADKVKAGRSKKGKGKEKEKKSKKGSVKVDKGINEARFMRPRGGEQDDIGQLILDDLLNCNPVGDRLQDPIFNVGPEPEIDGTTRTKTSQLQQLFANIPEGSSKSKGKSDKQRLLQASRSFGYAQVKAVGGKWLVKGMKSTLYHHQLLGAQWMVSRELSSEPPHGGLLADSMGLGKTVQTLACMVGNPPTKEDKQRNVKATLIVVPSSVISQWLEEIEIHVNCKKVFPKVMQYKASMHIPMAVLEDLDIVIASYTEVMKQFPFPDRKGREDIARRGYKSWWKTAHDQLGDLHKINWRRVVLDEAHAIKNNSARTSLACQNLKSVYRWCLTGTPLLNRLEELFPYLRFLKANYSMDWNTFQQYFCDPDADDCNNRIATLLSYAMMRRTMKTTILGRPIIILPKPHPVMQQINFSREERIIYRITENRFRANLNVFLANGTAQRAYGVFFVQLLRLRQCTSHPFMLERTMKESWTTEDVELLRKELRNHRIPNVPFYEQCKLWVSQSEEEREAAMARGEKGAEAIPFGLSNFGESFHFDKALDSLNDEELYTRITCHLCSDVPNQPIITTCKHIFCRSCLTNHLHSQIHITEGDDTYNVCPKCDIIFSSAEPYSDLEIPDDDNMDSAPSQAQGSESSSRGSSKRHKSSNESSGRPRGLRSKGIDALGFEPFTKDSNWVTKSDYDPNFPLIPSAKTTALKALLLKGFEEAPDDKVVIYVQFRTLARIIGRMCAAEGWGFLYLTGDASLEHRGKAIREFRTNDDIQILIAGLKCGGLGLNFPFANRCISLDLWWNHAVEQQAFGRIFRIGQNKETWMTRLVVRNSVDMRLLGMQDWKLRACEKAIDDNGQSGASGSGGGTLNLSQLARLFGFLKTDEDNNLVRIEPDYEDEGEEEENNGSGTS</sequence>
<evidence type="ECO:0000256" key="2">
    <source>
        <dbReference type="ARBA" id="ARBA00022723"/>
    </source>
</evidence>
<dbReference type="EMBL" id="AYSA01000073">
    <property type="protein sequence ID" value="ESZ97694.1"/>
    <property type="molecule type" value="Genomic_DNA"/>
</dbReference>
<dbReference type="GO" id="GO:0006281">
    <property type="term" value="P:DNA repair"/>
    <property type="evidence" value="ECO:0007669"/>
    <property type="project" value="TreeGrafter"/>
</dbReference>
<dbReference type="PROSITE" id="PS51194">
    <property type="entry name" value="HELICASE_CTER"/>
    <property type="match status" value="1"/>
</dbReference>
<feature type="region of interest" description="Disordered" evidence="10">
    <location>
        <begin position="277"/>
        <end position="368"/>
    </location>
</feature>
<dbReference type="PANTHER" id="PTHR45626">
    <property type="entry name" value="TRANSCRIPTION TERMINATION FACTOR 2-RELATED"/>
    <property type="match status" value="1"/>
</dbReference>
<dbReference type="Pfam" id="PF00176">
    <property type="entry name" value="SNF2-rel_dom"/>
    <property type="match status" value="1"/>
</dbReference>
<evidence type="ECO:0000256" key="7">
    <source>
        <dbReference type="ARBA" id="ARBA00022833"/>
    </source>
</evidence>
<dbReference type="FunFam" id="3.40.50.10810:FF:000116">
    <property type="entry name" value="SNF2 family helicase, putative"/>
    <property type="match status" value="1"/>
</dbReference>
<evidence type="ECO:0000313" key="15">
    <source>
        <dbReference type="Proteomes" id="UP000019487"/>
    </source>
</evidence>
<dbReference type="InterPro" id="IPR001650">
    <property type="entry name" value="Helicase_C-like"/>
</dbReference>
<evidence type="ECO:0000259" key="11">
    <source>
        <dbReference type="PROSITE" id="PS50089"/>
    </source>
</evidence>
<accession>W9CSX5</accession>
<dbReference type="GO" id="GO:0005634">
    <property type="term" value="C:nucleus"/>
    <property type="evidence" value="ECO:0007669"/>
    <property type="project" value="TreeGrafter"/>
</dbReference>
<dbReference type="GO" id="GO:0016787">
    <property type="term" value="F:hydrolase activity"/>
    <property type="evidence" value="ECO:0007669"/>
    <property type="project" value="UniProtKB-KW"/>
</dbReference>
<organism evidence="14 15">
    <name type="scientific">Sclerotinia borealis (strain F-4128)</name>
    <dbReference type="NCBI Taxonomy" id="1432307"/>
    <lineage>
        <taxon>Eukaryota</taxon>
        <taxon>Fungi</taxon>
        <taxon>Dikarya</taxon>
        <taxon>Ascomycota</taxon>
        <taxon>Pezizomycotina</taxon>
        <taxon>Leotiomycetes</taxon>
        <taxon>Helotiales</taxon>
        <taxon>Sclerotiniaceae</taxon>
        <taxon>Sclerotinia</taxon>
    </lineage>
</organism>
<feature type="compositionally biased region" description="Basic and acidic residues" evidence="10">
    <location>
        <begin position="407"/>
        <end position="419"/>
    </location>
</feature>
<feature type="compositionally biased region" description="Basic and acidic residues" evidence="10">
    <location>
        <begin position="335"/>
        <end position="345"/>
    </location>
</feature>
<dbReference type="PROSITE" id="PS00518">
    <property type="entry name" value="ZF_RING_1"/>
    <property type="match status" value="1"/>
</dbReference>
<feature type="compositionally biased region" description="Basic and acidic residues" evidence="10">
    <location>
        <begin position="498"/>
        <end position="507"/>
    </location>
</feature>
<keyword evidence="8" id="KW-0067">ATP-binding</keyword>
<dbReference type="InterPro" id="IPR018957">
    <property type="entry name" value="Znf_C3HC4_RING-type"/>
</dbReference>
<dbReference type="GO" id="GO:0008094">
    <property type="term" value="F:ATP-dependent activity, acting on DNA"/>
    <property type="evidence" value="ECO:0007669"/>
    <property type="project" value="TreeGrafter"/>
</dbReference>
<dbReference type="Proteomes" id="UP000019487">
    <property type="component" value="Unassembled WGS sequence"/>
</dbReference>
<dbReference type="SMART" id="SM00490">
    <property type="entry name" value="HELICc"/>
    <property type="match status" value="1"/>
</dbReference>
<keyword evidence="3" id="KW-0547">Nucleotide-binding</keyword>
<dbReference type="PROSITE" id="PS51192">
    <property type="entry name" value="HELICASE_ATP_BIND_1"/>
    <property type="match status" value="1"/>
</dbReference>
<feature type="compositionally biased region" description="Basic residues" evidence="10">
    <location>
        <begin position="559"/>
        <end position="578"/>
    </location>
</feature>
<feature type="domain" description="Helicase C-terminal" evidence="13">
    <location>
        <begin position="1247"/>
        <end position="1397"/>
    </location>
</feature>
<dbReference type="CDD" id="cd18008">
    <property type="entry name" value="DEXDc_SHPRH-like"/>
    <property type="match status" value="1"/>
</dbReference>
<dbReference type="SUPFAM" id="SSF57850">
    <property type="entry name" value="RING/U-box"/>
    <property type="match status" value="1"/>
</dbReference>
<dbReference type="InterPro" id="IPR038718">
    <property type="entry name" value="SNF2-like_sf"/>
</dbReference>
<feature type="domain" description="Helicase ATP-binding" evidence="12">
    <location>
        <begin position="709"/>
        <end position="903"/>
    </location>
</feature>
<dbReference type="PANTHER" id="PTHR45626:SF17">
    <property type="entry name" value="HELICASE-LIKE TRANSCRIPTION FACTOR"/>
    <property type="match status" value="1"/>
</dbReference>
<feature type="compositionally biased region" description="Polar residues" evidence="10">
    <location>
        <begin position="460"/>
        <end position="478"/>
    </location>
</feature>
<feature type="compositionally biased region" description="Low complexity" evidence="10">
    <location>
        <begin position="117"/>
        <end position="129"/>
    </location>
</feature>
<keyword evidence="5" id="KW-0378">Hydrolase</keyword>
<feature type="region of interest" description="Disordered" evidence="10">
    <location>
        <begin position="1431"/>
        <end position="1451"/>
    </location>
</feature>
<evidence type="ECO:0000256" key="1">
    <source>
        <dbReference type="ARBA" id="ARBA00007025"/>
    </source>
</evidence>
<feature type="compositionally biased region" description="Acidic residues" evidence="10">
    <location>
        <begin position="1435"/>
        <end position="1445"/>
    </location>
</feature>
<dbReference type="GO" id="GO:0005524">
    <property type="term" value="F:ATP binding"/>
    <property type="evidence" value="ECO:0007669"/>
    <property type="project" value="UniProtKB-KW"/>
</dbReference>
<feature type="compositionally biased region" description="Low complexity" evidence="10">
    <location>
        <begin position="1176"/>
        <end position="1190"/>
    </location>
</feature>
<dbReference type="InterPro" id="IPR017907">
    <property type="entry name" value="Znf_RING_CS"/>
</dbReference>
<dbReference type="HOGENOM" id="CLU_000315_3_0_1"/>
<reference evidence="14 15" key="1">
    <citation type="journal article" date="2014" name="Genome Announc.">
        <title>Draft genome sequence of Sclerotinia borealis, a psychrophilic plant pathogenic fungus.</title>
        <authorList>
            <person name="Mardanov A.V."/>
            <person name="Beletsky A.V."/>
            <person name="Kadnikov V.V."/>
            <person name="Ignatov A.N."/>
            <person name="Ravin N.V."/>
        </authorList>
    </citation>
    <scope>NUCLEOTIDE SEQUENCE [LARGE SCALE GENOMIC DNA]</scope>
    <source>
        <strain evidence="15">F-4157</strain>
    </source>
</reference>
<dbReference type="Pfam" id="PF00097">
    <property type="entry name" value="zf-C3HC4"/>
    <property type="match status" value="1"/>
</dbReference>
<gene>
    <name evidence="14" type="ORF">SBOR_1881</name>
</gene>
<evidence type="ECO:0000256" key="5">
    <source>
        <dbReference type="ARBA" id="ARBA00022801"/>
    </source>
</evidence>
<evidence type="ECO:0000259" key="12">
    <source>
        <dbReference type="PROSITE" id="PS51192"/>
    </source>
</evidence>
<evidence type="ECO:0000256" key="6">
    <source>
        <dbReference type="ARBA" id="ARBA00022806"/>
    </source>
</evidence>
<dbReference type="InterPro" id="IPR027417">
    <property type="entry name" value="P-loop_NTPase"/>
</dbReference>
<dbReference type="Gene3D" id="3.30.40.10">
    <property type="entry name" value="Zinc/RING finger domain, C3HC4 (zinc finger)"/>
    <property type="match status" value="1"/>
</dbReference>
<dbReference type="InterPro" id="IPR001841">
    <property type="entry name" value="Znf_RING"/>
</dbReference>
<feature type="compositionally biased region" description="Basic and acidic residues" evidence="10">
    <location>
        <begin position="352"/>
        <end position="362"/>
    </location>
</feature>
<dbReference type="OrthoDB" id="448448at2759"/>